<feature type="compositionally biased region" description="Polar residues" evidence="1">
    <location>
        <begin position="118"/>
        <end position="131"/>
    </location>
</feature>
<name>A0A9X0A0T2_9CNID</name>
<feature type="compositionally biased region" description="Polar residues" evidence="1">
    <location>
        <begin position="71"/>
        <end position="87"/>
    </location>
</feature>
<dbReference type="Proteomes" id="UP001163046">
    <property type="component" value="Unassembled WGS sequence"/>
</dbReference>
<feature type="region of interest" description="Disordered" evidence="1">
    <location>
        <begin position="173"/>
        <end position="192"/>
    </location>
</feature>
<comment type="caution">
    <text evidence="2">The sequence shown here is derived from an EMBL/GenBank/DDBJ whole genome shotgun (WGS) entry which is preliminary data.</text>
</comment>
<feature type="compositionally biased region" description="Basic and acidic residues" evidence="1">
    <location>
        <begin position="34"/>
        <end position="45"/>
    </location>
</feature>
<protein>
    <submittedName>
        <fullName evidence="2">Uncharacterized protein</fullName>
    </submittedName>
</protein>
<feature type="region of interest" description="Disordered" evidence="1">
    <location>
        <begin position="71"/>
        <end position="145"/>
    </location>
</feature>
<proteinExistence type="predicted"/>
<evidence type="ECO:0000313" key="2">
    <source>
        <dbReference type="EMBL" id="KAJ7391381.1"/>
    </source>
</evidence>
<reference evidence="2" key="1">
    <citation type="submission" date="2023-01" db="EMBL/GenBank/DDBJ databases">
        <title>Genome assembly of the deep-sea coral Lophelia pertusa.</title>
        <authorList>
            <person name="Herrera S."/>
            <person name="Cordes E."/>
        </authorList>
    </citation>
    <scope>NUCLEOTIDE SEQUENCE</scope>
    <source>
        <strain evidence="2">USNM1676648</strain>
        <tissue evidence="2">Polyp</tissue>
    </source>
</reference>
<dbReference type="EMBL" id="MU825406">
    <property type="protein sequence ID" value="KAJ7391381.1"/>
    <property type="molecule type" value="Genomic_DNA"/>
</dbReference>
<feature type="region of interest" description="Disordered" evidence="1">
    <location>
        <begin position="33"/>
        <end position="53"/>
    </location>
</feature>
<evidence type="ECO:0000256" key="1">
    <source>
        <dbReference type="SAM" id="MobiDB-lite"/>
    </source>
</evidence>
<gene>
    <name evidence="2" type="ORF">OS493_018424</name>
</gene>
<sequence>MECGMEGNSHSLVAHSGDQSAVASGDFLAARNGTRVESEKQERGMVESASGPFSGRLAGLSGSGINSFSSTVHHGSPIANSTDNSPKTCPRRFSESSAFPTPPRTPPNFTNTTLPKHLSNTFPRKSNSQRTPFRKSGGTPAKGRRRSFTARYNAWCPMCKMSISAGVDEITHSNNGSTKSWVHQKCIQSKSD</sequence>
<keyword evidence="3" id="KW-1185">Reference proteome</keyword>
<evidence type="ECO:0000313" key="3">
    <source>
        <dbReference type="Proteomes" id="UP001163046"/>
    </source>
</evidence>
<accession>A0A9X0A0T2</accession>
<organism evidence="2 3">
    <name type="scientific">Desmophyllum pertusum</name>
    <dbReference type="NCBI Taxonomy" id="174260"/>
    <lineage>
        <taxon>Eukaryota</taxon>
        <taxon>Metazoa</taxon>
        <taxon>Cnidaria</taxon>
        <taxon>Anthozoa</taxon>
        <taxon>Hexacorallia</taxon>
        <taxon>Scleractinia</taxon>
        <taxon>Caryophylliina</taxon>
        <taxon>Caryophylliidae</taxon>
        <taxon>Desmophyllum</taxon>
    </lineage>
</organism>
<dbReference type="AlphaFoldDB" id="A0A9X0A0T2"/>